<dbReference type="GO" id="GO:0000287">
    <property type="term" value="F:magnesium ion binding"/>
    <property type="evidence" value="ECO:0007669"/>
    <property type="project" value="InterPro"/>
</dbReference>
<reference evidence="4" key="1">
    <citation type="submission" date="2021-01" db="EMBL/GenBank/DDBJ databases">
        <title>Whole genome shotgun sequence of Sphaerisporangium rufum NBRC 109079.</title>
        <authorList>
            <person name="Komaki H."/>
            <person name="Tamura T."/>
        </authorList>
    </citation>
    <scope>NUCLEOTIDE SEQUENCE</scope>
    <source>
        <strain evidence="4">NBRC 109079</strain>
    </source>
</reference>
<comment type="similarity">
    <text evidence="1">Belongs to the P-Pant transferase superfamily. Gsp/Sfp/HetI/AcpT family.</text>
</comment>
<feature type="domain" description="4'-phosphopantetheinyl transferase" evidence="3">
    <location>
        <begin position="130"/>
        <end position="233"/>
    </location>
</feature>
<dbReference type="RefSeq" id="WP_203982929.1">
    <property type="nucleotide sequence ID" value="NZ_BOOU01000015.1"/>
</dbReference>
<dbReference type="Pfam" id="PF01648">
    <property type="entry name" value="ACPS"/>
    <property type="match status" value="1"/>
</dbReference>
<keyword evidence="5" id="KW-1185">Reference proteome</keyword>
<proteinExistence type="inferred from homology"/>
<evidence type="ECO:0000313" key="4">
    <source>
        <dbReference type="EMBL" id="GII76291.1"/>
    </source>
</evidence>
<organism evidence="4 5">
    <name type="scientific">Sphaerisporangium rufum</name>
    <dbReference type="NCBI Taxonomy" id="1381558"/>
    <lineage>
        <taxon>Bacteria</taxon>
        <taxon>Bacillati</taxon>
        <taxon>Actinomycetota</taxon>
        <taxon>Actinomycetes</taxon>
        <taxon>Streptosporangiales</taxon>
        <taxon>Streptosporangiaceae</taxon>
        <taxon>Sphaerisporangium</taxon>
    </lineage>
</organism>
<dbReference type="GO" id="GO:0019878">
    <property type="term" value="P:lysine biosynthetic process via aminoadipic acid"/>
    <property type="evidence" value="ECO:0007669"/>
    <property type="project" value="TreeGrafter"/>
</dbReference>
<sequence length="266" mass="28453">MNSPTLFAVPTEHVAPAPALAPGECRVWWADPADEPVENLVGALSATELKRAATYRREQDRRRFLTACWLLRAAAAEQLGVSPAAVPVVRRCPDCDKPHGRPYILGDAGLHASISHSGSRVAVALTTAGPVGVDVEEVPDAPVSELVRCALTRSEKIALAMLPEREQHAAFARMWTRKEAVLKATGHGLRIPPDQVEVSDPWDEPELLSWPLDVAPETLRMSDVHPGAGYAAVVAVITEDTPIFVTEYTAADLRGSTSAAALPVAA</sequence>
<dbReference type="PANTHER" id="PTHR12215">
    <property type="entry name" value="PHOSPHOPANTETHEINE TRANSFERASE"/>
    <property type="match status" value="1"/>
</dbReference>
<evidence type="ECO:0000259" key="3">
    <source>
        <dbReference type="Pfam" id="PF01648"/>
    </source>
</evidence>
<dbReference type="EMBL" id="BOOU01000015">
    <property type="protein sequence ID" value="GII76291.1"/>
    <property type="molecule type" value="Genomic_DNA"/>
</dbReference>
<comment type="caution">
    <text evidence="4">The sequence shown here is derived from an EMBL/GenBank/DDBJ whole genome shotgun (WGS) entry which is preliminary data.</text>
</comment>
<dbReference type="AlphaFoldDB" id="A0A919R0R6"/>
<dbReference type="InterPro" id="IPR050559">
    <property type="entry name" value="P-Pant_transferase_sf"/>
</dbReference>
<dbReference type="Proteomes" id="UP000655287">
    <property type="component" value="Unassembled WGS sequence"/>
</dbReference>
<protein>
    <submittedName>
        <fullName evidence="4">4'-phosphopantetheinyl transferase</fullName>
    </submittedName>
</protein>
<dbReference type="GO" id="GO:0005829">
    <property type="term" value="C:cytosol"/>
    <property type="evidence" value="ECO:0007669"/>
    <property type="project" value="TreeGrafter"/>
</dbReference>
<evidence type="ECO:0000256" key="1">
    <source>
        <dbReference type="ARBA" id="ARBA00010990"/>
    </source>
</evidence>
<dbReference type="InterPro" id="IPR037143">
    <property type="entry name" value="4-PPantetheinyl_Trfase_dom_sf"/>
</dbReference>
<dbReference type="InterPro" id="IPR008278">
    <property type="entry name" value="4-PPantetheinyl_Trfase_dom"/>
</dbReference>
<evidence type="ECO:0000256" key="2">
    <source>
        <dbReference type="ARBA" id="ARBA00022679"/>
    </source>
</evidence>
<evidence type="ECO:0000313" key="5">
    <source>
        <dbReference type="Proteomes" id="UP000655287"/>
    </source>
</evidence>
<dbReference type="GO" id="GO:0008897">
    <property type="term" value="F:holo-[acyl-carrier-protein] synthase activity"/>
    <property type="evidence" value="ECO:0007669"/>
    <property type="project" value="InterPro"/>
</dbReference>
<dbReference type="SUPFAM" id="SSF56214">
    <property type="entry name" value="4'-phosphopantetheinyl transferase"/>
    <property type="match status" value="2"/>
</dbReference>
<name>A0A919R0R6_9ACTN</name>
<accession>A0A919R0R6</accession>
<keyword evidence="2 4" id="KW-0808">Transferase</keyword>
<dbReference type="Gene3D" id="3.90.470.20">
    <property type="entry name" value="4'-phosphopantetheinyl transferase domain"/>
    <property type="match status" value="2"/>
</dbReference>
<dbReference type="PANTHER" id="PTHR12215:SF10">
    <property type="entry name" value="L-AMINOADIPATE-SEMIALDEHYDE DEHYDROGENASE-PHOSPHOPANTETHEINYL TRANSFERASE"/>
    <property type="match status" value="1"/>
</dbReference>
<gene>
    <name evidence="4" type="ORF">Sru01_12730</name>
</gene>